<protein>
    <submittedName>
        <fullName evidence="1">Uncharacterized protein</fullName>
    </submittedName>
</protein>
<evidence type="ECO:0000313" key="2">
    <source>
        <dbReference type="Proteomes" id="UP000054477"/>
    </source>
</evidence>
<accession>A0A0C9XNI5</accession>
<evidence type="ECO:0000313" key="1">
    <source>
        <dbReference type="EMBL" id="KIJ99101.1"/>
    </source>
</evidence>
<reference evidence="1 2" key="1">
    <citation type="submission" date="2014-04" db="EMBL/GenBank/DDBJ databases">
        <authorList>
            <consortium name="DOE Joint Genome Institute"/>
            <person name="Kuo A."/>
            <person name="Kohler A."/>
            <person name="Nagy L.G."/>
            <person name="Floudas D."/>
            <person name="Copeland A."/>
            <person name="Barry K.W."/>
            <person name="Cichocki N."/>
            <person name="Veneault-Fourrey C."/>
            <person name="LaButti K."/>
            <person name="Lindquist E.A."/>
            <person name="Lipzen A."/>
            <person name="Lundell T."/>
            <person name="Morin E."/>
            <person name="Murat C."/>
            <person name="Sun H."/>
            <person name="Tunlid A."/>
            <person name="Henrissat B."/>
            <person name="Grigoriev I.V."/>
            <person name="Hibbett D.S."/>
            <person name="Martin F."/>
            <person name="Nordberg H.P."/>
            <person name="Cantor M.N."/>
            <person name="Hua S.X."/>
        </authorList>
    </citation>
    <scope>NUCLEOTIDE SEQUENCE [LARGE SCALE GENOMIC DNA]</scope>
    <source>
        <strain evidence="1 2">LaAM-08-1</strain>
    </source>
</reference>
<keyword evidence="2" id="KW-1185">Reference proteome</keyword>
<dbReference type="STRING" id="1095629.A0A0C9XNI5"/>
<dbReference type="EMBL" id="KN838654">
    <property type="protein sequence ID" value="KIJ99101.1"/>
    <property type="molecule type" value="Genomic_DNA"/>
</dbReference>
<dbReference type="OrthoDB" id="2996712at2759"/>
<reference evidence="2" key="2">
    <citation type="submission" date="2015-01" db="EMBL/GenBank/DDBJ databases">
        <title>Evolutionary Origins and Diversification of the Mycorrhizal Mutualists.</title>
        <authorList>
            <consortium name="DOE Joint Genome Institute"/>
            <consortium name="Mycorrhizal Genomics Consortium"/>
            <person name="Kohler A."/>
            <person name="Kuo A."/>
            <person name="Nagy L.G."/>
            <person name="Floudas D."/>
            <person name="Copeland A."/>
            <person name="Barry K.W."/>
            <person name="Cichocki N."/>
            <person name="Veneault-Fourrey C."/>
            <person name="LaButti K."/>
            <person name="Lindquist E.A."/>
            <person name="Lipzen A."/>
            <person name="Lundell T."/>
            <person name="Morin E."/>
            <person name="Murat C."/>
            <person name="Riley R."/>
            <person name="Ohm R."/>
            <person name="Sun H."/>
            <person name="Tunlid A."/>
            <person name="Henrissat B."/>
            <person name="Grigoriev I.V."/>
            <person name="Hibbett D.S."/>
            <person name="Martin F."/>
        </authorList>
    </citation>
    <scope>NUCLEOTIDE SEQUENCE [LARGE SCALE GENOMIC DNA]</scope>
    <source>
        <strain evidence="2">LaAM-08-1</strain>
    </source>
</reference>
<organism evidence="1 2">
    <name type="scientific">Laccaria amethystina LaAM-08-1</name>
    <dbReference type="NCBI Taxonomy" id="1095629"/>
    <lineage>
        <taxon>Eukaryota</taxon>
        <taxon>Fungi</taxon>
        <taxon>Dikarya</taxon>
        <taxon>Basidiomycota</taxon>
        <taxon>Agaricomycotina</taxon>
        <taxon>Agaricomycetes</taxon>
        <taxon>Agaricomycetidae</taxon>
        <taxon>Agaricales</taxon>
        <taxon>Agaricineae</taxon>
        <taxon>Hydnangiaceae</taxon>
        <taxon>Laccaria</taxon>
    </lineage>
</organism>
<name>A0A0C9XNI5_9AGAR</name>
<dbReference type="Proteomes" id="UP000054477">
    <property type="component" value="Unassembled WGS sequence"/>
</dbReference>
<proteinExistence type="predicted"/>
<gene>
    <name evidence="1" type="ORF">K443DRAFT_102850</name>
</gene>
<dbReference type="AlphaFoldDB" id="A0A0C9XNI5"/>
<dbReference type="HOGENOM" id="CLU_043686_0_0_1"/>
<sequence>MNNLNGTNDCFPSCPLDIKDAVQRLGVATSNNVYEKISVFSTYWGSDDTGVDKDSLLFIETIQKLHNVKAHQHVLLEDHTDMKLAREVLNALPSGTPSRRLFIFHYAGHSISGALLTPKGDQKWGTGPQIDPSRLIKDLKAEASTQLGLDVLFILDSCCQNRNVEGPKAKGRVEWVAASGYTNLAKARMASDGRNFTQYWCAAFNRLLDTGKPFTFEDIKSTINPDSWVRPFPSLFVLREGWDMPITFSAHNNTIESSLPSVETSPPAVTVYYLKENPDSPSVKQLIEYLNNAPVPIKILGIVPVESGTLLLLSMSMLLQELLVGSRVAIMLHDK</sequence>